<feature type="region of interest" description="Disordered" evidence="1">
    <location>
        <begin position="293"/>
        <end position="320"/>
    </location>
</feature>
<evidence type="ECO:0000313" key="2">
    <source>
        <dbReference type="EMBL" id="OZJ03130.1"/>
    </source>
</evidence>
<evidence type="ECO:0000313" key="3">
    <source>
        <dbReference type="Proteomes" id="UP000242875"/>
    </source>
</evidence>
<protein>
    <submittedName>
        <fullName evidence="2">Uncharacterized protein</fullName>
    </submittedName>
</protein>
<feature type="region of interest" description="Disordered" evidence="1">
    <location>
        <begin position="1"/>
        <end position="30"/>
    </location>
</feature>
<dbReference type="PANTHER" id="PTHR39472:SF1">
    <property type="entry name" value="EXPRESSED PROTEIN"/>
    <property type="match status" value="1"/>
</dbReference>
<dbReference type="AlphaFoldDB" id="A0A261XXN5"/>
<proteinExistence type="predicted"/>
<reference evidence="2 3" key="1">
    <citation type="journal article" date="2017" name="Mycologia">
        <title>Bifiguratus adelaidae, gen. et sp. nov., a new member of Mucoromycotina in endophytic and soil-dwelling habitats.</title>
        <authorList>
            <person name="Torres-Cruz T.J."/>
            <person name="Billingsley Tobias T.L."/>
            <person name="Almatruk M."/>
            <person name="Hesse C."/>
            <person name="Kuske C.R."/>
            <person name="Desiro A."/>
            <person name="Benucci G.M."/>
            <person name="Bonito G."/>
            <person name="Stajich J.E."/>
            <person name="Dunlap C."/>
            <person name="Arnold A.E."/>
            <person name="Porras-Alfaro A."/>
        </authorList>
    </citation>
    <scope>NUCLEOTIDE SEQUENCE [LARGE SCALE GENOMIC DNA]</scope>
    <source>
        <strain evidence="2 3">AZ0501</strain>
    </source>
</reference>
<feature type="compositionally biased region" description="Low complexity" evidence="1">
    <location>
        <begin position="115"/>
        <end position="128"/>
    </location>
</feature>
<evidence type="ECO:0000256" key="1">
    <source>
        <dbReference type="SAM" id="MobiDB-lite"/>
    </source>
</evidence>
<sequence length="388" mass="42343">MEAGTRASTTTMSHSSSQSASPRSKNANLSTSQTMAQLLALTQELAEQLTVQRRVVGEVRWGPVEAMKTKLDMVGKGDSQGLISSLSHKPASSNLCDGVLDDLEDIKEDNVDTMSSSPLAPSPDLSPSQTAEATIPLKTYKNLSKSYHDLLKKHAATVDRQTKLEHECRELQSLVKDYEVGMRKCLWGLRGGWYAAQMEKATLRRELLAALDEERQSKLVPVAEQHELQNRLSHLSDLVREALSSLNPPDAKPLAGPPVNDDEIQIHQLRVENASLRELLGVSNHMWPDEHVIKPSISSSSSSSASTTSSSSSSGDRFLYDVDRRDPLDSHVVKDYFDPKRSTLDANSSEGVVVMGPTSEEGAPVMSSEDVVNDVDDVGVVQGDINEL</sequence>
<name>A0A261XXN5_9FUNG</name>
<dbReference type="OrthoDB" id="21214at2759"/>
<dbReference type="EMBL" id="MVBO01000103">
    <property type="protein sequence ID" value="OZJ03130.1"/>
    <property type="molecule type" value="Genomic_DNA"/>
</dbReference>
<comment type="caution">
    <text evidence="2">The sequence shown here is derived from an EMBL/GenBank/DDBJ whole genome shotgun (WGS) entry which is preliminary data.</text>
</comment>
<organism evidence="2 3">
    <name type="scientific">Bifiguratus adelaidae</name>
    <dbReference type="NCBI Taxonomy" id="1938954"/>
    <lineage>
        <taxon>Eukaryota</taxon>
        <taxon>Fungi</taxon>
        <taxon>Fungi incertae sedis</taxon>
        <taxon>Mucoromycota</taxon>
        <taxon>Mucoromycotina</taxon>
        <taxon>Endogonomycetes</taxon>
        <taxon>Endogonales</taxon>
        <taxon>Endogonales incertae sedis</taxon>
        <taxon>Bifiguratus</taxon>
    </lineage>
</organism>
<gene>
    <name evidence="2" type="ORF">BZG36_03873</name>
</gene>
<accession>A0A261XXN5</accession>
<dbReference type="PANTHER" id="PTHR39472">
    <property type="entry name" value="EXPRESSED PROTEIN"/>
    <property type="match status" value="1"/>
</dbReference>
<feature type="region of interest" description="Disordered" evidence="1">
    <location>
        <begin position="111"/>
        <end position="130"/>
    </location>
</feature>
<dbReference type="Proteomes" id="UP000242875">
    <property type="component" value="Unassembled WGS sequence"/>
</dbReference>
<keyword evidence="3" id="KW-1185">Reference proteome</keyword>
<feature type="compositionally biased region" description="Low complexity" evidence="1">
    <location>
        <begin position="296"/>
        <end position="314"/>
    </location>
</feature>
<feature type="compositionally biased region" description="Low complexity" evidence="1">
    <location>
        <begin position="1"/>
        <end position="24"/>
    </location>
</feature>